<dbReference type="OrthoDB" id="69928at2759"/>
<dbReference type="GO" id="GO:0000184">
    <property type="term" value="P:nuclear-transcribed mRNA catabolic process, nonsense-mediated decay"/>
    <property type="evidence" value="ECO:0007669"/>
    <property type="project" value="TreeGrafter"/>
</dbReference>
<dbReference type="GO" id="GO:0005697">
    <property type="term" value="C:telomerase holoenzyme complex"/>
    <property type="evidence" value="ECO:0007669"/>
    <property type="project" value="TreeGrafter"/>
</dbReference>
<feature type="non-terminal residue" evidence="1">
    <location>
        <position position="93"/>
    </location>
</feature>
<evidence type="ECO:0008006" key="3">
    <source>
        <dbReference type="Google" id="ProtNLM"/>
    </source>
</evidence>
<dbReference type="InterPro" id="IPR045153">
    <property type="entry name" value="Est1/Ebs1-like"/>
</dbReference>
<protein>
    <recommendedName>
        <fullName evidence="3">Telomerase activating protein Est1-like N-terminal domain-containing protein</fullName>
    </recommendedName>
</protein>
<dbReference type="Proteomes" id="UP000271241">
    <property type="component" value="Unassembled WGS sequence"/>
</dbReference>
<dbReference type="InterPro" id="IPR011990">
    <property type="entry name" value="TPR-like_helical_dom_sf"/>
</dbReference>
<evidence type="ECO:0000313" key="2">
    <source>
        <dbReference type="Proteomes" id="UP000271241"/>
    </source>
</evidence>
<dbReference type="STRING" id="78915.A0A4P9XLT4"/>
<reference evidence="2" key="1">
    <citation type="journal article" date="2018" name="Nat. Microbiol.">
        <title>Leveraging single-cell genomics to expand the fungal tree of life.</title>
        <authorList>
            <person name="Ahrendt S.R."/>
            <person name="Quandt C.A."/>
            <person name="Ciobanu D."/>
            <person name="Clum A."/>
            <person name="Salamov A."/>
            <person name="Andreopoulos B."/>
            <person name="Cheng J.F."/>
            <person name="Woyke T."/>
            <person name="Pelin A."/>
            <person name="Henrissat B."/>
            <person name="Reynolds N.K."/>
            <person name="Benny G.L."/>
            <person name="Smith M.E."/>
            <person name="James T.Y."/>
            <person name="Grigoriev I.V."/>
        </authorList>
    </citation>
    <scope>NUCLEOTIDE SEQUENCE [LARGE SCALE GENOMIC DNA]</scope>
    <source>
        <strain evidence="2">RSA 1356</strain>
    </source>
</reference>
<evidence type="ECO:0000313" key="1">
    <source>
        <dbReference type="EMBL" id="RKP06795.1"/>
    </source>
</evidence>
<dbReference type="Gene3D" id="1.25.40.10">
    <property type="entry name" value="Tetratricopeptide repeat domain"/>
    <property type="match status" value="1"/>
</dbReference>
<proteinExistence type="predicted"/>
<dbReference type="PANTHER" id="PTHR15696:SF0">
    <property type="entry name" value="TELOMERASE-BINDING PROTEIN EST1A"/>
    <property type="match status" value="1"/>
</dbReference>
<dbReference type="GO" id="GO:0042162">
    <property type="term" value="F:telomeric DNA binding"/>
    <property type="evidence" value="ECO:0007669"/>
    <property type="project" value="TreeGrafter"/>
</dbReference>
<sequence length="93" mass="11311">MSPRAEELLSAIIAADKELRRLSREITDPFDEVLQRLRTRLRDDVERLMLVDVGLAQRKEVESIMWRRVFYRVIEEHRRRLKKFSDEDMVRRA</sequence>
<accession>A0A4P9XLT4</accession>
<dbReference type="EMBL" id="KZ992816">
    <property type="protein sequence ID" value="RKP06795.1"/>
    <property type="molecule type" value="Genomic_DNA"/>
</dbReference>
<gene>
    <name evidence="1" type="ORF">THASP1DRAFT_31386</name>
</gene>
<dbReference type="SUPFAM" id="SSF48452">
    <property type="entry name" value="TPR-like"/>
    <property type="match status" value="1"/>
</dbReference>
<dbReference type="GO" id="GO:0070034">
    <property type="term" value="F:telomerase RNA binding"/>
    <property type="evidence" value="ECO:0007669"/>
    <property type="project" value="TreeGrafter"/>
</dbReference>
<keyword evidence="2" id="KW-1185">Reference proteome</keyword>
<organism evidence="1 2">
    <name type="scientific">Thamnocephalis sphaerospora</name>
    <dbReference type="NCBI Taxonomy" id="78915"/>
    <lineage>
        <taxon>Eukaryota</taxon>
        <taxon>Fungi</taxon>
        <taxon>Fungi incertae sedis</taxon>
        <taxon>Zoopagomycota</taxon>
        <taxon>Zoopagomycotina</taxon>
        <taxon>Zoopagomycetes</taxon>
        <taxon>Zoopagales</taxon>
        <taxon>Sigmoideomycetaceae</taxon>
        <taxon>Thamnocephalis</taxon>
    </lineage>
</organism>
<dbReference type="PANTHER" id="PTHR15696">
    <property type="entry name" value="SMG-7 SUPPRESSOR WITH MORPHOLOGICAL EFFECT ON GENITALIA PROTEIN 7"/>
    <property type="match status" value="1"/>
</dbReference>
<dbReference type="AlphaFoldDB" id="A0A4P9XLT4"/>
<name>A0A4P9XLT4_9FUNG</name>